<dbReference type="Proteomes" id="UP000008305">
    <property type="component" value="Chromosome"/>
</dbReference>
<name>A0AA34RCX4_CHLPE</name>
<reference evidence="1 2" key="1">
    <citation type="journal article" date="2011" name="J. Bacteriol.">
        <title>Genome sequence of the obligate intracellular animal pathogen Chlamydia pecorum E58.</title>
        <authorList>
            <person name="Mojica S."/>
            <person name="Huot Creasy H."/>
            <person name="Daugherty S."/>
            <person name="Read T.D."/>
            <person name="Kim T."/>
            <person name="Kaltenboeck B."/>
            <person name="Bavoil P."/>
            <person name="Myers G.S."/>
        </authorList>
    </citation>
    <scope>NUCLEOTIDE SEQUENCE [LARGE SCALE GENOMIC DNA]</scope>
    <source>
        <strain evidence="1 2">E58</strain>
    </source>
</reference>
<dbReference type="EMBL" id="CP002608">
    <property type="protein sequence ID" value="AEB41376.1"/>
    <property type="molecule type" value="Genomic_DNA"/>
</dbReference>
<gene>
    <name evidence="1" type="ordered locus">G5S_0376</name>
</gene>
<dbReference type="RefSeq" id="WP_013712454.1">
    <property type="nucleotide sequence ID" value="NC_015408.1"/>
</dbReference>
<keyword evidence="2" id="KW-1185">Reference proteome</keyword>
<organism evidence="1 2">
    <name type="scientific">Chlamydia pecorum (strain ATCC VR-628 / DSM 29919 / E58)</name>
    <name type="common">Chlamydophila pecorum</name>
    <dbReference type="NCBI Taxonomy" id="331635"/>
    <lineage>
        <taxon>Bacteria</taxon>
        <taxon>Pseudomonadati</taxon>
        <taxon>Chlamydiota</taxon>
        <taxon>Chlamydiia</taxon>
        <taxon>Chlamydiales</taxon>
        <taxon>Chlamydiaceae</taxon>
        <taxon>Chlamydia/Chlamydophila group</taxon>
        <taxon>Chlamydia</taxon>
    </lineage>
</organism>
<dbReference type="AlphaFoldDB" id="A0AA34RCX4"/>
<dbReference type="KEGG" id="cpm:G5S_0376"/>
<evidence type="ECO:0000313" key="1">
    <source>
        <dbReference type="EMBL" id="AEB41376.1"/>
    </source>
</evidence>
<sequence>MREFLFRLGVLSFFIPQLSSCGYHVLQHEHLSPLGQALFTEGVCVDPVSKDCRGLLTSALIRELSTRSIPLSNGTAGYRLHVKLINAVDENIGFTYAPGKLGDTPPKHFIVSNEGRISISAHVQLIHCCTGQIVIDRCISRESVSFDFQPDLGTEDFQQLSLGQYEMHSEAIKSAQRTLYTHLAEAIVQQVYYDLF</sequence>
<protein>
    <submittedName>
        <fullName evidence="1">Uncharacterized protein</fullName>
    </submittedName>
</protein>
<accession>A0AA34RCX4</accession>
<proteinExistence type="predicted"/>
<evidence type="ECO:0000313" key="2">
    <source>
        <dbReference type="Proteomes" id="UP000008305"/>
    </source>
</evidence>